<evidence type="ECO:0008006" key="6">
    <source>
        <dbReference type="Google" id="ProtNLM"/>
    </source>
</evidence>
<evidence type="ECO:0000256" key="2">
    <source>
        <dbReference type="SAM" id="MobiDB-lite"/>
    </source>
</evidence>
<keyword evidence="5" id="KW-1185">Reference proteome</keyword>
<comment type="caution">
    <text evidence="4">The sequence shown here is derived from an EMBL/GenBank/DDBJ whole genome shotgun (WGS) entry which is preliminary data.</text>
</comment>
<dbReference type="InterPro" id="IPR021858">
    <property type="entry name" value="Fun_TF"/>
</dbReference>
<evidence type="ECO:0000313" key="5">
    <source>
        <dbReference type="Proteomes" id="UP001055115"/>
    </source>
</evidence>
<gene>
    <name evidence="4" type="ORF">ColSpa_06363</name>
</gene>
<dbReference type="RefSeq" id="XP_049128532.1">
    <property type="nucleotide sequence ID" value="XM_049272575.1"/>
</dbReference>
<keyword evidence="3" id="KW-1133">Transmembrane helix</keyword>
<name>A0AA37LKT5_9PEZI</name>
<evidence type="ECO:0000256" key="3">
    <source>
        <dbReference type="SAM" id="Phobius"/>
    </source>
</evidence>
<organism evidence="4 5">
    <name type="scientific">Colletotrichum spaethianum</name>
    <dbReference type="NCBI Taxonomy" id="700344"/>
    <lineage>
        <taxon>Eukaryota</taxon>
        <taxon>Fungi</taxon>
        <taxon>Dikarya</taxon>
        <taxon>Ascomycota</taxon>
        <taxon>Pezizomycotina</taxon>
        <taxon>Sordariomycetes</taxon>
        <taxon>Hypocreomycetidae</taxon>
        <taxon>Glomerellales</taxon>
        <taxon>Glomerellaceae</taxon>
        <taxon>Colletotrichum</taxon>
        <taxon>Colletotrichum spaethianum species complex</taxon>
    </lineage>
</organism>
<reference evidence="4 5" key="1">
    <citation type="submission" date="2022-03" db="EMBL/GenBank/DDBJ databases">
        <title>Genome data of Colletotrichum spp.</title>
        <authorList>
            <person name="Utami Y.D."/>
            <person name="Hiruma K."/>
        </authorList>
    </citation>
    <scope>NUCLEOTIDE SEQUENCE [LARGE SCALE GENOMIC DNA]</scope>
    <source>
        <strain evidence="4 5">MAFF 239500</strain>
    </source>
</reference>
<sequence>MPKNTRAQNPGPLRIENFANTTSPADDQMSPVPNFELRDLIADAYELGYYPFLPCPTELFIDIIRVNRLRFLAAHGGVTSTTGSIQSEAEDLLTKIIGFSPETWSETKDKSQEDHLMMAQVYQSAVVLFGISSLESAGAILLSAGWAAVKKIHSCRLLRLLEKTAASCVLKNCTAWPIMVAGFEAKSGKATARAFILGRLEEESRALGVYVPLAAKGVLERFYASSGNSWDDCFDSPYALIT</sequence>
<dbReference type="Proteomes" id="UP001055115">
    <property type="component" value="Unassembled WGS sequence"/>
</dbReference>
<protein>
    <recommendedName>
        <fullName evidence="6">C6 zinc finger domain-containing protein</fullName>
    </recommendedName>
</protein>
<feature type="transmembrane region" description="Helical" evidence="3">
    <location>
        <begin position="125"/>
        <end position="149"/>
    </location>
</feature>
<dbReference type="AlphaFoldDB" id="A0AA37LKT5"/>
<proteinExistence type="predicted"/>
<dbReference type="Pfam" id="PF11951">
    <property type="entry name" value="Fungal_trans_2"/>
    <property type="match status" value="1"/>
</dbReference>
<accession>A0AA37LKT5</accession>
<feature type="region of interest" description="Disordered" evidence="2">
    <location>
        <begin position="1"/>
        <end position="30"/>
    </location>
</feature>
<evidence type="ECO:0000256" key="1">
    <source>
        <dbReference type="ARBA" id="ARBA00023242"/>
    </source>
</evidence>
<keyword evidence="1" id="KW-0539">Nucleus</keyword>
<dbReference type="EMBL" id="BQXU01000015">
    <property type="protein sequence ID" value="GKT46182.1"/>
    <property type="molecule type" value="Genomic_DNA"/>
</dbReference>
<dbReference type="GeneID" id="73327165"/>
<keyword evidence="3" id="KW-0812">Transmembrane</keyword>
<evidence type="ECO:0000313" key="4">
    <source>
        <dbReference type="EMBL" id="GKT46182.1"/>
    </source>
</evidence>
<keyword evidence="3" id="KW-0472">Membrane</keyword>